<keyword evidence="2" id="KW-1185">Reference proteome</keyword>
<dbReference type="EMBL" id="AKCR02000102">
    <property type="protein sequence ID" value="PKK20749.1"/>
    <property type="molecule type" value="Genomic_DNA"/>
</dbReference>
<dbReference type="InParanoid" id="A0A2I0LTJ8"/>
<evidence type="ECO:0000313" key="2">
    <source>
        <dbReference type="Proteomes" id="UP000053872"/>
    </source>
</evidence>
<dbReference type="Proteomes" id="UP000053872">
    <property type="component" value="Unassembled WGS sequence"/>
</dbReference>
<organism evidence="1 2">
    <name type="scientific">Columba livia</name>
    <name type="common">Rock dove</name>
    <dbReference type="NCBI Taxonomy" id="8932"/>
    <lineage>
        <taxon>Eukaryota</taxon>
        <taxon>Metazoa</taxon>
        <taxon>Chordata</taxon>
        <taxon>Craniata</taxon>
        <taxon>Vertebrata</taxon>
        <taxon>Euteleostomi</taxon>
        <taxon>Archelosauria</taxon>
        <taxon>Archosauria</taxon>
        <taxon>Dinosauria</taxon>
        <taxon>Saurischia</taxon>
        <taxon>Theropoda</taxon>
        <taxon>Coelurosauria</taxon>
        <taxon>Aves</taxon>
        <taxon>Neognathae</taxon>
        <taxon>Neoaves</taxon>
        <taxon>Columbimorphae</taxon>
        <taxon>Columbiformes</taxon>
        <taxon>Columbidae</taxon>
        <taxon>Columba</taxon>
    </lineage>
</organism>
<gene>
    <name evidence="1" type="primary">MSRB1</name>
    <name evidence="1" type="ORF">A306_00010470</name>
</gene>
<evidence type="ECO:0000313" key="1">
    <source>
        <dbReference type="EMBL" id="PKK20749.1"/>
    </source>
</evidence>
<accession>A0A2I0LTJ8</accession>
<sequence length="50" mass="5514">MQSRVTPLAFPGSDAGLAEVKVWVNLWCYSGLGSWYELPYINPSRVLGQG</sequence>
<protein>
    <submittedName>
        <fullName evidence="1">Methionine sulfoxide reductase B1</fullName>
    </submittedName>
</protein>
<proteinExistence type="predicted"/>
<comment type="caution">
    <text evidence="1">The sequence shown here is derived from an EMBL/GenBank/DDBJ whole genome shotgun (WGS) entry which is preliminary data.</text>
</comment>
<dbReference type="AlphaFoldDB" id="A0A2I0LTJ8"/>
<name>A0A2I0LTJ8_COLLI</name>
<reference evidence="1 2" key="1">
    <citation type="journal article" date="2013" name="Science">
        <title>Genomic diversity and evolution of the head crest in the rock pigeon.</title>
        <authorList>
            <person name="Shapiro M.D."/>
            <person name="Kronenberg Z."/>
            <person name="Li C."/>
            <person name="Domyan E.T."/>
            <person name="Pan H."/>
            <person name="Campbell M."/>
            <person name="Tan H."/>
            <person name="Huff C.D."/>
            <person name="Hu H."/>
            <person name="Vickrey A.I."/>
            <person name="Nielsen S.C."/>
            <person name="Stringham S.A."/>
            <person name="Hu H."/>
            <person name="Willerslev E."/>
            <person name="Gilbert M.T."/>
            <person name="Yandell M."/>
            <person name="Zhang G."/>
            <person name="Wang J."/>
        </authorList>
    </citation>
    <scope>NUCLEOTIDE SEQUENCE [LARGE SCALE GENOMIC DNA]</scope>
    <source>
        <tissue evidence="1">Blood</tissue>
    </source>
</reference>